<evidence type="ECO:0000256" key="6">
    <source>
        <dbReference type="SAM" id="Coils"/>
    </source>
</evidence>
<feature type="coiled-coil region" evidence="6">
    <location>
        <begin position="302"/>
        <end position="336"/>
    </location>
</feature>
<dbReference type="PANTHER" id="PTHR43671:SF13">
    <property type="entry name" value="SERINE_THREONINE-PROTEIN KINASE NEK2"/>
    <property type="match status" value="1"/>
</dbReference>
<evidence type="ECO:0000256" key="3">
    <source>
        <dbReference type="ARBA" id="ARBA00022741"/>
    </source>
</evidence>
<evidence type="ECO:0000256" key="1">
    <source>
        <dbReference type="ARBA" id="ARBA00012513"/>
    </source>
</evidence>
<keyword evidence="3" id="KW-0547">Nucleotide-binding</keyword>
<protein>
    <recommendedName>
        <fullName evidence="1">non-specific serine/threonine protein kinase</fullName>
        <ecNumber evidence="1">2.7.11.1</ecNumber>
    </recommendedName>
</protein>
<keyword evidence="6" id="KW-0175">Coiled coil</keyword>
<dbReference type="Pfam" id="PF00069">
    <property type="entry name" value="Pkinase"/>
    <property type="match status" value="1"/>
</dbReference>
<feature type="region of interest" description="Disordered" evidence="7">
    <location>
        <begin position="784"/>
        <end position="912"/>
    </location>
</feature>
<proteinExistence type="predicted"/>
<evidence type="ECO:0000259" key="8">
    <source>
        <dbReference type="PROSITE" id="PS50011"/>
    </source>
</evidence>
<dbReference type="SUPFAM" id="SSF56112">
    <property type="entry name" value="Protein kinase-like (PK-like)"/>
    <property type="match status" value="1"/>
</dbReference>
<dbReference type="PANTHER" id="PTHR43671">
    <property type="entry name" value="SERINE/THREONINE-PROTEIN KINASE NEK"/>
    <property type="match status" value="1"/>
</dbReference>
<feature type="compositionally biased region" description="Basic and acidic residues" evidence="7">
    <location>
        <begin position="882"/>
        <end position="894"/>
    </location>
</feature>
<dbReference type="PROSITE" id="PS50011">
    <property type="entry name" value="PROTEIN_KINASE_DOM"/>
    <property type="match status" value="1"/>
</dbReference>
<dbReference type="CDD" id="cd14014">
    <property type="entry name" value="STKc_PknB_like"/>
    <property type="match status" value="1"/>
</dbReference>
<accession>A0ABQ9WR73</accession>
<comment type="caution">
    <text evidence="9">The sequence shown here is derived from an EMBL/GenBank/DDBJ whole genome shotgun (WGS) entry which is preliminary data.</text>
</comment>
<feature type="compositionally biased region" description="Basic and acidic residues" evidence="7">
    <location>
        <begin position="794"/>
        <end position="811"/>
    </location>
</feature>
<feature type="compositionally biased region" description="Acidic residues" evidence="7">
    <location>
        <begin position="848"/>
        <end position="860"/>
    </location>
</feature>
<dbReference type="GO" id="GO:0004693">
    <property type="term" value="F:cyclin-dependent protein serine/threonine kinase activity"/>
    <property type="evidence" value="ECO:0007669"/>
    <property type="project" value="UniProtKB-EC"/>
</dbReference>
<keyword evidence="2 9" id="KW-0808">Transferase</keyword>
<keyword evidence="5" id="KW-0067">ATP-binding</keyword>
<dbReference type="InterPro" id="IPR011009">
    <property type="entry name" value="Kinase-like_dom_sf"/>
</dbReference>
<dbReference type="EMBL" id="JARBJD010000442">
    <property type="protein sequence ID" value="KAK2942008.1"/>
    <property type="molecule type" value="Genomic_DNA"/>
</dbReference>
<dbReference type="InterPro" id="IPR000719">
    <property type="entry name" value="Prot_kinase_dom"/>
</dbReference>
<reference evidence="9 10" key="1">
    <citation type="journal article" date="2022" name="bioRxiv">
        <title>Genomics of Preaxostyla Flagellates Illuminates Evolutionary Transitions and the Path Towards Mitochondrial Loss.</title>
        <authorList>
            <person name="Novak L.V.F."/>
            <person name="Treitli S.C."/>
            <person name="Pyrih J."/>
            <person name="Halakuc P."/>
            <person name="Pipaliya S.V."/>
            <person name="Vacek V."/>
            <person name="Brzon O."/>
            <person name="Soukal P."/>
            <person name="Eme L."/>
            <person name="Dacks J.B."/>
            <person name="Karnkowska A."/>
            <person name="Elias M."/>
            <person name="Hampl V."/>
        </authorList>
    </citation>
    <scope>NUCLEOTIDE SEQUENCE [LARGE SCALE GENOMIC DNA]</scope>
    <source>
        <strain evidence="9">NAU3</strain>
        <tissue evidence="9">Gut</tissue>
    </source>
</reference>
<organism evidence="9 10">
    <name type="scientific">Blattamonas nauphoetae</name>
    <dbReference type="NCBI Taxonomy" id="2049346"/>
    <lineage>
        <taxon>Eukaryota</taxon>
        <taxon>Metamonada</taxon>
        <taxon>Preaxostyla</taxon>
        <taxon>Oxymonadida</taxon>
        <taxon>Blattamonas</taxon>
    </lineage>
</organism>
<dbReference type="Proteomes" id="UP001281761">
    <property type="component" value="Unassembled WGS sequence"/>
</dbReference>
<evidence type="ECO:0000256" key="7">
    <source>
        <dbReference type="SAM" id="MobiDB-lite"/>
    </source>
</evidence>
<dbReference type="EC" id="2.7.11.1" evidence="1"/>
<keyword evidence="4 9" id="KW-0418">Kinase</keyword>
<feature type="compositionally biased region" description="Basic and acidic residues" evidence="7">
    <location>
        <begin position="821"/>
        <end position="832"/>
    </location>
</feature>
<sequence length="1195" mass="133213">MTSKLEDVTPPGYIKPKKISEGAFGQVLKVQHEKSGVEYAMKVLPMLKEGDKERVSREVEMLTRFAHPRIVGLHESIDMGGHQAIVMELGTRSLKDLILEYESRGELIPLPLTVMILNDICEGLLWMHTHASGSTAHGDLKPENVLLRLNCRAFLCDLGGSAPMDQQMTSTIGELGTFEYNSPERLMDSKGLATPASDVWSLGVLAYRMVTGKSLFEGLQIFQMSVAVHSFDGTKIPTTIPSPVREVLLKMLEPNVALRTTTTTLFEGGLLERMLGPETALSTMKGIQLATRVNEIREASSDANVKEKTMELEMEKQKLQEETLKLENQLRSLQMSLKRTCERNAELGQEAELALRQQVLAPQTSPISATPEDNVLSKELNLFELGFSNYSYSCFSIAKNKITRRRDRSSERKEWRTTYFQKPITEGVVSVAFTILSLPNIFHSEEDLMIGLIDTLSTYGSFTRFGADISHSIAFCPTQGTLHFALPSTRLKEESRLISSLMIKGGRVVLEVDMDARPRTAVFILNGNVPLTFVSGLPPSIRFGFSMQNKRMSIRFDGLSHLKEATPMRRVHEIKWNREDMKDSEDMYMNGMRSNVLTVQTQMPSLIFTDPSHFRVEDNVIADTNQARKQHPYYERGTQRTWGSFFLAEPISEGVVAISFTYLTPPDKGTYSTEPGKSFFRLIDGTTPIPEVGQPLGKFTKGQNVIDLSSYFVNGDTIVVEIDMDSSLRTAQFFMDGQSTNAVVFGLPGSVRFGFSTMDPTLHVRPISDQMKVIEWTTAGPLQKIGLDETSDGSDDKRKDEAGERTKKDVPDEGNNVKQPSQEETRSEESDKTGNPPSEDNLDKAEDMTVDDEGRDDADEVIDHSSEQMRQTVRGGEESDGDSDKDADGEKNISENDDDDEDDQANAEKKKIQLPTMKLPELLFTHKTHFAIRNNVLTRTEKGTDEKGGTRPSTVLLSEPITKGVVSVAFVILTLADTIDQKGFVNFGLLDSSLAVPRLGRVLGKNLKHSIGFTTSSEVRNFLTQIRLDEGSDGCLTKKARIVMEVNMDSTPRTVQFFVNGKAGTYYVSGIPESVRIGFSADVMGTSVQIASIIHSTLATPLAKHMKELKWNDIGGELIMSPQVFSLSERYRTLSFFRESYTEPTHVRTSFFIFLFLGTLTSNNSQFDSVILTPIKHNKCVYLSTVVLSNSFFVI</sequence>
<keyword evidence="10" id="KW-1185">Reference proteome</keyword>
<dbReference type="SMART" id="SM00220">
    <property type="entry name" value="S_TKc"/>
    <property type="match status" value="1"/>
</dbReference>
<dbReference type="Gene3D" id="1.10.510.10">
    <property type="entry name" value="Transferase(Phosphotransferase) domain 1"/>
    <property type="match status" value="1"/>
</dbReference>
<name>A0ABQ9WR73_9EUKA</name>
<feature type="domain" description="Protein kinase" evidence="8">
    <location>
        <begin position="13"/>
        <end position="275"/>
    </location>
</feature>
<feature type="compositionally biased region" description="Acidic residues" evidence="7">
    <location>
        <begin position="895"/>
        <end position="905"/>
    </location>
</feature>
<evidence type="ECO:0000256" key="4">
    <source>
        <dbReference type="ARBA" id="ARBA00022777"/>
    </source>
</evidence>
<evidence type="ECO:0000313" key="10">
    <source>
        <dbReference type="Proteomes" id="UP001281761"/>
    </source>
</evidence>
<evidence type="ECO:0000313" key="9">
    <source>
        <dbReference type="EMBL" id="KAK2942008.1"/>
    </source>
</evidence>
<evidence type="ECO:0000256" key="5">
    <source>
        <dbReference type="ARBA" id="ARBA00022840"/>
    </source>
</evidence>
<gene>
    <name evidence="9" type="ORF">BLNAU_23073</name>
</gene>
<dbReference type="InterPro" id="IPR050660">
    <property type="entry name" value="NEK_Ser/Thr_kinase"/>
</dbReference>
<evidence type="ECO:0000256" key="2">
    <source>
        <dbReference type="ARBA" id="ARBA00022679"/>
    </source>
</evidence>